<evidence type="ECO:0000259" key="1">
    <source>
        <dbReference type="PROSITE" id="PS50910"/>
    </source>
</evidence>
<name>A0A1F4TKA9_UNCSA</name>
<dbReference type="EMBL" id="MEUI01000039">
    <property type="protein sequence ID" value="OGC33165.1"/>
    <property type="molecule type" value="Genomic_DNA"/>
</dbReference>
<evidence type="ECO:0000313" key="3">
    <source>
        <dbReference type="Proteomes" id="UP000177309"/>
    </source>
</evidence>
<comment type="caution">
    <text evidence="2">The sequence shown here is derived from an EMBL/GenBank/DDBJ whole genome shotgun (WGS) entry which is preliminary data.</text>
</comment>
<dbReference type="AlphaFoldDB" id="A0A1F4TKA9"/>
<dbReference type="Gene3D" id="1.20.120.330">
    <property type="entry name" value="Nucleotidyltransferases domain 2"/>
    <property type="match status" value="1"/>
</dbReference>
<gene>
    <name evidence="2" type="ORF">A2462_06360</name>
</gene>
<dbReference type="SUPFAM" id="SSF81593">
    <property type="entry name" value="Nucleotidyltransferase substrate binding subunit/domain"/>
    <property type="match status" value="1"/>
</dbReference>
<dbReference type="PROSITE" id="PS50910">
    <property type="entry name" value="HEPN"/>
    <property type="match status" value="1"/>
</dbReference>
<dbReference type="Proteomes" id="UP000177309">
    <property type="component" value="Unassembled WGS sequence"/>
</dbReference>
<accession>A0A1F4TKA9</accession>
<feature type="domain" description="HEPN" evidence="1">
    <location>
        <begin position="17"/>
        <end position="121"/>
    </location>
</feature>
<reference evidence="2 3" key="1">
    <citation type="journal article" date="2016" name="Nat. Commun.">
        <title>Thousands of microbial genomes shed light on interconnected biogeochemical processes in an aquifer system.</title>
        <authorList>
            <person name="Anantharaman K."/>
            <person name="Brown C.T."/>
            <person name="Hug L.A."/>
            <person name="Sharon I."/>
            <person name="Castelle C.J."/>
            <person name="Probst A.J."/>
            <person name="Thomas B.C."/>
            <person name="Singh A."/>
            <person name="Wilkins M.J."/>
            <person name="Karaoz U."/>
            <person name="Brodie E.L."/>
            <person name="Williams K.H."/>
            <person name="Hubbard S.S."/>
            <person name="Banfield J.F."/>
        </authorList>
    </citation>
    <scope>NUCLEOTIDE SEQUENCE [LARGE SCALE GENOMIC DNA]</scope>
</reference>
<evidence type="ECO:0000313" key="2">
    <source>
        <dbReference type="EMBL" id="OGC33165.1"/>
    </source>
</evidence>
<sequence length="133" mass="15333">MNRHRKELVLEWLNKAEGDYTAAISLSKNRKKKNLLFIIAFHCQQAAEKHLKALLICHSIDFPKTHDLLELLDLAITKDSFLLAIKKELQILNPFAVAFRYPGEDIDLEDLKEILAAVKIVISILVKRIKEFI</sequence>
<proteinExistence type="predicted"/>
<dbReference type="Pfam" id="PF05168">
    <property type="entry name" value="HEPN"/>
    <property type="match status" value="1"/>
</dbReference>
<organism evidence="2 3">
    <name type="scientific">candidate division WOR-1 bacterium RIFOXYC2_FULL_41_25</name>
    <dbReference type="NCBI Taxonomy" id="1802586"/>
    <lineage>
        <taxon>Bacteria</taxon>
        <taxon>Bacillati</taxon>
        <taxon>Saganbacteria</taxon>
    </lineage>
</organism>
<dbReference type="SMART" id="SM00748">
    <property type="entry name" value="HEPN"/>
    <property type="match status" value="1"/>
</dbReference>
<dbReference type="InterPro" id="IPR007842">
    <property type="entry name" value="HEPN_dom"/>
</dbReference>
<protein>
    <recommendedName>
        <fullName evidence="1">HEPN domain-containing protein</fullName>
    </recommendedName>
</protein>